<gene>
    <name evidence="5" type="ORF">A3F03_04955</name>
</gene>
<dbReference type="Gene3D" id="1.25.40.10">
    <property type="entry name" value="Tetratricopeptide repeat domain"/>
    <property type="match status" value="1"/>
</dbReference>
<evidence type="ECO:0000313" key="6">
    <source>
        <dbReference type="Proteomes" id="UP000176803"/>
    </source>
</evidence>
<dbReference type="PROSITE" id="PS50293">
    <property type="entry name" value="TPR_REGION"/>
    <property type="match status" value="1"/>
</dbReference>
<comment type="caution">
    <text evidence="5">The sequence shown here is derived from an EMBL/GenBank/DDBJ whole genome shotgun (WGS) entry which is preliminary data.</text>
</comment>
<feature type="transmembrane region" description="Helical" evidence="4">
    <location>
        <begin position="307"/>
        <end position="325"/>
    </location>
</feature>
<dbReference type="PROSITE" id="PS50005">
    <property type="entry name" value="TPR"/>
    <property type="match status" value="4"/>
</dbReference>
<feature type="repeat" description="TPR" evidence="3">
    <location>
        <begin position="462"/>
        <end position="495"/>
    </location>
</feature>
<keyword evidence="2 3" id="KW-0802">TPR repeat</keyword>
<dbReference type="EMBL" id="MGAC01000019">
    <property type="protein sequence ID" value="OGK38252.1"/>
    <property type="molecule type" value="Genomic_DNA"/>
</dbReference>
<feature type="transmembrane region" description="Helical" evidence="4">
    <location>
        <begin position="393"/>
        <end position="409"/>
    </location>
</feature>
<dbReference type="Proteomes" id="UP000176803">
    <property type="component" value="Unassembled WGS sequence"/>
</dbReference>
<feature type="transmembrane region" description="Helical" evidence="4">
    <location>
        <begin position="79"/>
        <end position="99"/>
    </location>
</feature>
<dbReference type="SUPFAM" id="SSF48452">
    <property type="entry name" value="TPR-like"/>
    <property type="match status" value="1"/>
</dbReference>
<dbReference type="SMART" id="SM00028">
    <property type="entry name" value="TPR"/>
    <property type="match status" value="4"/>
</dbReference>
<proteinExistence type="predicted"/>
<dbReference type="InterPro" id="IPR052346">
    <property type="entry name" value="O-mannosyl-transferase_TMTC"/>
</dbReference>
<keyword evidence="1" id="KW-0677">Repeat</keyword>
<keyword evidence="4" id="KW-1133">Transmembrane helix</keyword>
<reference evidence="5 6" key="1">
    <citation type="journal article" date="2016" name="Nat. Commun.">
        <title>Thousands of microbial genomes shed light on interconnected biogeochemical processes in an aquifer system.</title>
        <authorList>
            <person name="Anantharaman K."/>
            <person name="Brown C.T."/>
            <person name="Hug L.A."/>
            <person name="Sharon I."/>
            <person name="Castelle C.J."/>
            <person name="Probst A.J."/>
            <person name="Thomas B.C."/>
            <person name="Singh A."/>
            <person name="Wilkins M.J."/>
            <person name="Karaoz U."/>
            <person name="Brodie E.L."/>
            <person name="Williams K.H."/>
            <person name="Hubbard S.S."/>
            <person name="Banfield J.F."/>
        </authorList>
    </citation>
    <scope>NUCLEOTIDE SEQUENCE [LARGE SCALE GENOMIC DNA]</scope>
</reference>
<feature type="transmembrane region" description="Helical" evidence="4">
    <location>
        <begin position="366"/>
        <end position="387"/>
    </location>
</feature>
<dbReference type="InterPro" id="IPR019734">
    <property type="entry name" value="TPR_rpt"/>
</dbReference>
<evidence type="ECO:0000256" key="3">
    <source>
        <dbReference type="PROSITE-ProRule" id="PRU00339"/>
    </source>
</evidence>
<feature type="transmembrane region" description="Helical" evidence="4">
    <location>
        <begin position="268"/>
        <end position="286"/>
    </location>
</feature>
<evidence type="ECO:0000313" key="5">
    <source>
        <dbReference type="EMBL" id="OGK38252.1"/>
    </source>
</evidence>
<keyword evidence="4" id="KW-0472">Membrane</keyword>
<protein>
    <submittedName>
        <fullName evidence="5">Uncharacterized protein</fullName>
    </submittedName>
</protein>
<feature type="transmembrane region" description="Helical" evidence="4">
    <location>
        <begin position="337"/>
        <end position="359"/>
    </location>
</feature>
<dbReference type="PANTHER" id="PTHR44227:SF3">
    <property type="entry name" value="PROTEIN O-MANNOSYL-TRANSFERASE TMTC4"/>
    <property type="match status" value="1"/>
</dbReference>
<feature type="repeat" description="TPR" evidence="3">
    <location>
        <begin position="496"/>
        <end position="529"/>
    </location>
</feature>
<evidence type="ECO:0000256" key="2">
    <source>
        <dbReference type="ARBA" id="ARBA00022803"/>
    </source>
</evidence>
<feature type="transmembrane region" description="Helical" evidence="4">
    <location>
        <begin position="226"/>
        <end position="248"/>
    </location>
</feature>
<feature type="transmembrane region" description="Helical" evidence="4">
    <location>
        <begin position="421"/>
        <end position="439"/>
    </location>
</feature>
<dbReference type="InterPro" id="IPR011990">
    <property type="entry name" value="TPR-like_helical_dom_sf"/>
</dbReference>
<organism evidence="5 6">
    <name type="scientific">Candidatus Roizmanbacteria bacterium RIFCSPHIGHO2_12_FULL_41_11</name>
    <dbReference type="NCBI Taxonomy" id="1802052"/>
    <lineage>
        <taxon>Bacteria</taxon>
        <taxon>Candidatus Roizmaniibacteriota</taxon>
    </lineage>
</organism>
<dbReference type="PANTHER" id="PTHR44227">
    <property type="match status" value="1"/>
</dbReference>
<evidence type="ECO:0000256" key="1">
    <source>
        <dbReference type="ARBA" id="ARBA00022737"/>
    </source>
</evidence>
<keyword evidence="4" id="KW-0812">Transmembrane</keyword>
<feature type="transmembrane region" description="Helical" evidence="4">
    <location>
        <begin position="203"/>
        <end position="219"/>
    </location>
</feature>
<dbReference type="Pfam" id="PF13414">
    <property type="entry name" value="TPR_11"/>
    <property type="match status" value="1"/>
</dbReference>
<accession>A0A1F7I4R9</accession>
<feature type="repeat" description="TPR" evidence="3">
    <location>
        <begin position="564"/>
        <end position="597"/>
    </location>
</feature>
<name>A0A1F7I4R9_9BACT</name>
<dbReference type="Pfam" id="PF14559">
    <property type="entry name" value="TPR_19"/>
    <property type="match status" value="1"/>
</dbReference>
<feature type="transmembrane region" description="Helical" evidence="4">
    <location>
        <begin position="148"/>
        <end position="170"/>
    </location>
</feature>
<feature type="repeat" description="TPR" evidence="3">
    <location>
        <begin position="530"/>
        <end position="563"/>
    </location>
</feature>
<sequence length="610" mass="70489">MSLTHFQKKHIQKNIKRLTLEEISATIQLSQAEILSYLKRIWRKEKYDQFAAQIKPPEISHKFTFPQNLELGKRLRDSFTISSIFLLAVLVFVTYFNSINNVFLSDDLLGIVQNKQIGNLSNIFSSPFYPLRPFILFVIYHLFGLTPAYFRLVNIFFHLGSTVLVYFLFCLLSNRRLALFTACIFAVHPVLVESITWISGGGYVQYTFFFLLSFVSFLLSRRSFKLYSLSIVSYIASLMSSPMTVVLSPFYGLFELLFGDIKNSWRKLIPYLVLSVIWGIGNLAGIGSRLHNFQTLHYVTNTQLNPFLTVPVAITNYLQLIFFPVNLTLYHSELMYGFSQLMVMAVLLMIYLLITFAFIKKDKLAFFWMLFFPLSLAVTLTPFGIAWIVAERYVYAGTIAVVFLFCYFIEKITNKYRLRAASIVIFVIVIFTFMVRTIIRNNDWKTEDNLWLATVKTSPSDPKSHNNMGDVYGRQGDLQRSAEEFQTAIKLNPKYADAYHNLGNTYVKMGKLKEAMVLYQKALHNNPNIWQSYQAIAYLYYQKKEFVSAEATLKKATSLFPDNSQLAAGLGYLYLEEKKFDLAKKYFLKTLEIDPTNQEIRQALISIPNQ</sequence>
<evidence type="ECO:0000256" key="4">
    <source>
        <dbReference type="SAM" id="Phobius"/>
    </source>
</evidence>
<dbReference type="AlphaFoldDB" id="A0A1F7I4R9"/>